<evidence type="ECO:0000256" key="1">
    <source>
        <dbReference type="PROSITE-ProRule" id="PRU00285"/>
    </source>
</evidence>
<comment type="similarity">
    <text evidence="1 2">Belongs to the small heat shock protein (HSP20) family.</text>
</comment>
<name>A0A917TSK1_9BACI</name>
<organism evidence="4 5">
    <name type="scientific">Paraliobacillus quinghaiensis</name>
    <dbReference type="NCBI Taxonomy" id="470815"/>
    <lineage>
        <taxon>Bacteria</taxon>
        <taxon>Bacillati</taxon>
        <taxon>Bacillota</taxon>
        <taxon>Bacilli</taxon>
        <taxon>Bacillales</taxon>
        <taxon>Bacillaceae</taxon>
        <taxon>Paraliobacillus</taxon>
    </lineage>
</organism>
<dbReference type="SUPFAM" id="SSF49764">
    <property type="entry name" value="HSP20-like chaperones"/>
    <property type="match status" value="1"/>
</dbReference>
<dbReference type="EMBL" id="BMLG01000009">
    <property type="protein sequence ID" value="GGM33144.1"/>
    <property type="molecule type" value="Genomic_DNA"/>
</dbReference>
<reference evidence="4" key="1">
    <citation type="journal article" date="2014" name="Int. J. Syst. Evol. Microbiol.">
        <title>Complete genome sequence of Corynebacterium casei LMG S-19264T (=DSM 44701T), isolated from a smear-ripened cheese.</title>
        <authorList>
            <consortium name="US DOE Joint Genome Institute (JGI-PGF)"/>
            <person name="Walter F."/>
            <person name="Albersmeier A."/>
            <person name="Kalinowski J."/>
            <person name="Ruckert C."/>
        </authorList>
    </citation>
    <scope>NUCLEOTIDE SEQUENCE</scope>
    <source>
        <strain evidence="4">CGMCC 1.6333</strain>
    </source>
</reference>
<dbReference type="InterPro" id="IPR031107">
    <property type="entry name" value="Small_HSP"/>
</dbReference>
<evidence type="ECO:0000313" key="5">
    <source>
        <dbReference type="Proteomes" id="UP000618460"/>
    </source>
</evidence>
<comment type="caution">
    <text evidence="4">The sequence shown here is derived from an EMBL/GenBank/DDBJ whole genome shotgun (WGS) entry which is preliminary data.</text>
</comment>
<feature type="domain" description="SHSP" evidence="3">
    <location>
        <begin position="44"/>
        <end position="155"/>
    </location>
</feature>
<keyword evidence="5" id="KW-1185">Reference proteome</keyword>
<dbReference type="Proteomes" id="UP000618460">
    <property type="component" value="Unassembled WGS sequence"/>
</dbReference>
<dbReference type="AlphaFoldDB" id="A0A917TSK1"/>
<dbReference type="PROSITE" id="PS01031">
    <property type="entry name" value="SHSP"/>
    <property type="match status" value="1"/>
</dbReference>
<gene>
    <name evidence="4" type="ORF">GCM10011351_18980</name>
</gene>
<sequence>MEEKPGKKSEFLEASQEFIRKMDGLFAERPRNNMLDSIDSFFQNSGLARRLPVDVFENEKEWVAQVDLPGLRKEDIHIDVIGDRLKIKISHDEITQQKNDKTNYYNRERRVRQAERIVQLPYVVDKRTTKAVYKNGVLDIRGPKKPKTDNYIDID</sequence>
<proteinExistence type="inferred from homology"/>
<dbReference type="InterPro" id="IPR008978">
    <property type="entry name" value="HSP20-like_chaperone"/>
</dbReference>
<evidence type="ECO:0000259" key="3">
    <source>
        <dbReference type="PROSITE" id="PS01031"/>
    </source>
</evidence>
<reference evidence="4" key="2">
    <citation type="submission" date="2020-09" db="EMBL/GenBank/DDBJ databases">
        <authorList>
            <person name="Sun Q."/>
            <person name="Zhou Y."/>
        </authorList>
    </citation>
    <scope>NUCLEOTIDE SEQUENCE</scope>
    <source>
        <strain evidence="4">CGMCC 1.6333</strain>
    </source>
</reference>
<dbReference type="PANTHER" id="PTHR11527">
    <property type="entry name" value="HEAT-SHOCK PROTEIN 20 FAMILY MEMBER"/>
    <property type="match status" value="1"/>
</dbReference>
<dbReference type="OrthoDB" id="1806521at2"/>
<dbReference type="CDD" id="cd06464">
    <property type="entry name" value="ACD_sHsps-like"/>
    <property type="match status" value="1"/>
</dbReference>
<dbReference type="RefSeq" id="WP_117155173.1">
    <property type="nucleotide sequence ID" value="NZ_BMLG01000009.1"/>
</dbReference>
<protein>
    <submittedName>
        <fullName evidence="4">Heat-shock protein Hsp20</fullName>
    </submittedName>
</protein>
<dbReference type="InterPro" id="IPR002068">
    <property type="entry name" value="A-crystallin/Hsp20_dom"/>
</dbReference>
<dbReference type="Gene3D" id="2.60.40.790">
    <property type="match status" value="1"/>
</dbReference>
<accession>A0A917TSK1</accession>
<dbReference type="Pfam" id="PF00011">
    <property type="entry name" value="HSP20"/>
    <property type="match status" value="1"/>
</dbReference>
<evidence type="ECO:0000313" key="4">
    <source>
        <dbReference type="EMBL" id="GGM33144.1"/>
    </source>
</evidence>
<evidence type="ECO:0000256" key="2">
    <source>
        <dbReference type="RuleBase" id="RU003616"/>
    </source>
</evidence>